<dbReference type="AlphaFoldDB" id="A5ZQ25"/>
<evidence type="ECO:0000313" key="2">
    <source>
        <dbReference type="EMBL" id="EDM88189.1"/>
    </source>
</evidence>
<dbReference type="GO" id="GO:0003677">
    <property type="term" value="F:DNA binding"/>
    <property type="evidence" value="ECO:0007669"/>
    <property type="project" value="InterPro"/>
</dbReference>
<dbReference type="SUPFAM" id="SSF46689">
    <property type="entry name" value="Homeodomain-like"/>
    <property type="match status" value="1"/>
</dbReference>
<evidence type="ECO:0000313" key="3">
    <source>
        <dbReference type="Proteomes" id="UP000006002"/>
    </source>
</evidence>
<name>A5ZQ25_9FIRM</name>
<dbReference type="EMBL" id="AAVO02000003">
    <property type="protein sequence ID" value="EDM88189.1"/>
    <property type="molecule type" value="Genomic_DNA"/>
</dbReference>
<organism evidence="2 3">
    <name type="scientific">Blautia obeum ATCC 29174</name>
    <dbReference type="NCBI Taxonomy" id="411459"/>
    <lineage>
        <taxon>Bacteria</taxon>
        <taxon>Bacillati</taxon>
        <taxon>Bacillota</taxon>
        <taxon>Clostridia</taxon>
        <taxon>Lachnospirales</taxon>
        <taxon>Lachnospiraceae</taxon>
        <taxon>Blautia</taxon>
    </lineage>
</organism>
<evidence type="ECO:0000256" key="1">
    <source>
        <dbReference type="SAM" id="Coils"/>
    </source>
</evidence>
<dbReference type="Proteomes" id="UP000006002">
    <property type="component" value="Unassembled WGS sequence"/>
</dbReference>
<dbReference type="InterPro" id="IPR009057">
    <property type="entry name" value="Homeodomain-like_sf"/>
</dbReference>
<dbReference type="GO" id="GO:0004803">
    <property type="term" value="F:transposase activity"/>
    <property type="evidence" value="ECO:0007669"/>
    <property type="project" value="InterPro"/>
</dbReference>
<comment type="caution">
    <text evidence="2">The sequence shown here is derived from an EMBL/GenBank/DDBJ whole genome shotgun (WGS) entry which is preliminary data.</text>
</comment>
<dbReference type="Gene3D" id="1.10.10.60">
    <property type="entry name" value="Homeodomain-like"/>
    <property type="match status" value="1"/>
</dbReference>
<feature type="coiled-coil region" evidence="1">
    <location>
        <begin position="129"/>
        <end position="159"/>
    </location>
</feature>
<protein>
    <submittedName>
        <fullName evidence="2">Transposase</fullName>
    </submittedName>
</protein>
<sequence length="169" mass="19413">MIQGGAWTMNKEYRKRLFALMDEIDDLAKMGIHLEKEEVTGEVEMLQEPEKAQPKIEVKKSKIDDIPEEPTGPNHDTTRRYSANFKKFIVNMHKIHGMTFDEITQRYGVAKATVTKWCTDARYVDGINLEAMKSKTEALEKENEKLREENARLQKMIALAFGHGLEAKG</sequence>
<dbReference type="GO" id="GO:0006313">
    <property type="term" value="P:DNA transposition"/>
    <property type="evidence" value="ECO:0007669"/>
    <property type="project" value="InterPro"/>
</dbReference>
<dbReference type="InterPro" id="IPR002514">
    <property type="entry name" value="Transposase_8"/>
</dbReference>
<dbReference type="Pfam" id="PF01527">
    <property type="entry name" value="HTH_Tnp_1"/>
    <property type="match status" value="1"/>
</dbReference>
<reference evidence="2 3" key="2">
    <citation type="submission" date="2007-04" db="EMBL/GenBank/DDBJ databases">
        <title>Draft genome sequence of Ruminococcus obeum (ATCC 29174).</title>
        <authorList>
            <person name="Sudarsanam P."/>
            <person name="Ley R."/>
            <person name="Guruge J."/>
            <person name="Turnbaugh P.J."/>
            <person name="Mahowald M."/>
            <person name="Liep D."/>
            <person name="Gordon J."/>
        </authorList>
    </citation>
    <scope>NUCLEOTIDE SEQUENCE [LARGE SCALE GENOMIC DNA]</scope>
    <source>
        <strain evidence="2 3">ATCC 29174</strain>
    </source>
</reference>
<keyword evidence="1" id="KW-0175">Coiled coil</keyword>
<gene>
    <name evidence="2" type="ORF">RUMOBE_01095</name>
</gene>
<dbReference type="HOGENOM" id="CLU_1575460_0_0_9"/>
<reference evidence="2 3" key="1">
    <citation type="submission" date="2007-03" db="EMBL/GenBank/DDBJ databases">
        <authorList>
            <person name="Fulton L."/>
            <person name="Clifton S."/>
            <person name="Fulton B."/>
            <person name="Xu J."/>
            <person name="Minx P."/>
            <person name="Pepin K.H."/>
            <person name="Johnson M."/>
            <person name="Thiruvilangam P."/>
            <person name="Bhonagiri V."/>
            <person name="Nash W.E."/>
            <person name="Mardis E.R."/>
            <person name="Wilson R.K."/>
        </authorList>
    </citation>
    <scope>NUCLEOTIDE SEQUENCE [LARGE SCALE GENOMIC DNA]</scope>
    <source>
        <strain evidence="2 3">ATCC 29174</strain>
    </source>
</reference>
<proteinExistence type="predicted"/>
<accession>A5ZQ25</accession>